<feature type="compositionally biased region" description="Polar residues" evidence="1">
    <location>
        <begin position="229"/>
        <end position="267"/>
    </location>
</feature>
<evidence type="ECO:0000313" key="2">
    <source>
        <dbReference type="EMBL" id="KAA1099009.1"/>
    </source>
</evidence>
<name>A0A5B0PV96_PUCGR</name>
<dbReference type="EMBL" id="VDEP01000344">
    <property type="protein sequence ID" value="KAA1099009.1"/>
    <property type="molecule type" value="Genomic_DNA"/>
</dbReference>
<evidence type="ECO:0000256" key="1">
    <source>
        <dbReference type="SAM" id="MobiDB-lite"/>
    </source>
</evidence>
<feature type="compositionally biased region" description="Polar residues" evidence="1">
    <location>
        <begin position="396"/>
        <end position="407"/>
    </location>
</feature>
<feature type="region of interest" description="Disordered" evidence="1">
    <location>
        <begin position="24"/>
        <end position="614"/>
    </location>
</feature>
<sequence>MASRSKETPFERRERLNLEKAIALSKNSNMTSQIESDSLYGTNPPKEISRSPHFIPNSQSDEEIIQDFTLRDSTAPSKPSPPTTVILPVQSSSMDPGLPAESRAPGWSMDKFHDPSSSTAHQSTHLVKPKQLSHSSSSSSTSHTPQPHILVAPSSASTSNKSSATRPKPRPPRLGAASIEQARERLKLSESTDSSTNPTSSSAIDQSIKDPFHPTRLKSKPPLVLPPSQITSQDVPEQIPAIQQPQTTSDRTILPQSPEITISPNHEPSSRHEQAETQVQSSKKKRKTKTQDNPEPKPPRGSEKAKVDGDGKRVRKQSAAGKASAKSLQILLNLSQSSDDTGNPNSEPRDPIIINRDSQKTQRRRVYRNGWVLASDPEPEPELDIRNEVSGKNKDQTGGSVHQSPEQNLAPPQVPASKDISSQPFLEIVSSPLSSPTGFSADETASKASKRSKSSVVPKKRVPKKKAAPKPKATKKRKEMIIEPPVNVDNNPSPVALGKRPAVDSVSNKPNSTLNLQDIQNIPMELEAPKEPDKPRSQSPPQLNTRQSPCRRPGTSSKVVLNESPVTGEPITVANQPTSLSDSRKSGPSAADPVRNSTKGKIKTTDGEKKAAAKVRKGMSLAEILAITNPKTKKGIRIGLPREEKHRLHININPNPPVQKQVKKKLKVKRGEYDSGEDDARSKHSGSTDNSDDDQDQQNRKKSTRSKNLNLDDQEIDEEEEDVKQNDDLDEEY</sequence>
<feature type="compositionally biased region" description="Low complexity" evidence="1">
    <location>
        <begin position="484"/>
        <end position="495"/>
    </location>
</feature>
<dbReference type="Proteomes" id="UP000324748">
    <property type="component" value="Unassembled WGS sequence"/>
</dbReference>
<feature type="compositionally biased region" description="Basic and acidic residues" evidence="1">
    <location>
        <begin position="289"/>
        <end position="312"/>
    </location>
</feature>
<dbReference type="Proteomes" id="UP000325313">
    <property type="component" value="Unassembled WGS sequence"/>
</dbReference>
<gene>
    <name evidence="3" type="ORF">PGT21_032564</name>
    <name evidence="2" type="ORF">PGTUg99_016553</name>
</gene>
<protein>
    <submittedName>
        <fullName evidence="3">Uncharacterized protein</fullName>
    </submittedName>
</protein>
<feature type="compositionally biased region" description="Polar residues" evidence="1">
    <location>
        <begin position="505"/>
        <end position="520"/>
    </location>
</feature>
<accession>A0A5B0PV96</accession>
<feature type="compositionally biased region" description="Polar residues" evidence="1">
    <location>
        <begin position="25"/>
        <end position="41"/>
    </location>
</feature>
<feature type="compositionally biased region" description="Polar residues" evidence="1">
    <location>
        <begin position="115"/>
        <end position="125"/>
    </location>
</feature>
<dbReference type="OrthoDB" id="2507317at2759"/>
<feature type="compositionally biased region" description="Acidic residues" evidence="1">
    <location>
        <begin position="712"/>
        <end position="733"/>
    </location>
</feature>
<evidence type="ECO:0000313" key="5">
    <source>
        <dbReference type="Proteomes" id="UP000325313"/>
    </source>
</evidence>
<dbReference type="EMBL" id="VSWC01000041">
    <property type="protein sequence ID" value="KAA1104833.1"/>
    <property type="molecule type" value="Genomic_DNA"/>
</dbReference>
<feature type="compositionally biased region" description="Basic residues" evidence="1">
    <location>
        <begin position="448"/>
        <end position="478"/>
    </location>
</feature>
<feature type="compositionally biased region" description="Low complexity" evidence="1">
    <location>
        <begin position="133"/>
        <end position="144"/>
    </location>
</feature>
<feature type="compositionally biased region" description="Basic and acidic residues" evidence="1">
    <location>
        <begin position="181"/>
        <end position="190"/>
    </location>
</feature>
<proteinExistence type="predicted"/>
<feature type="compositionally biased region" description="Low complexity" evidence="1">
    <location>
        <begin position="317"/>
        <end position="338"/>
    </location>
</feature>
<keyword evidence="4" id="KW-1185">Reference proteome</keyword>
<feature type="compositionally biased region" description="Basic and acidic residues" evidence="1">
    <location>
        <begin position="669"/>
        <end position="682"/>
    </location>
</feature>
<dbReference type="AlphaFoldDB" id="A0A5B0PV96"/>
<evidence type="ECO:0000313" key="4">
    <source>
        <dbReference type="Proteomes" id="UP000324748"/>
    </source>
</evidence>
<comment type="caution">
    <text evidence="3">The sequence shown here is derived from an EMBL/GenBank/DDBJ whole genome shotgun (WGS) entry which is preliminary data.</text>
</comment>
<feature type="compositionally biased region" description="Basic and acidic residues" evidence="1">
    <location>
        <begin position="527"/>
        <end position="536"/>
    </location>
</feature>
<feature type="compositionally biased region" description="Low complexity" evidence="1">
    <location>
        <begin position="191"/>
        <end position="202"/>
    </location>
</feature>
<feature type="compositionally biased region" description="Polar residues" evidence="1">
    <location>
        <begin position="537"/>
        <end position="559"/>
    </location>
</feature>
<evidence type="ECO:0000313" key="3">
    <source>
        <dbReference type="EMBL" id="KAA1104833.1"/>
    </source>
</evidence>
<organism evidence="3 4">
    <name type="scientific">Puccinia graminis f. sp. tritici</name>
    <dbReference type="NCBI Taxonomy" id="56615"/>
    <lineage>
        <taxon>Eukaryota</taxon>
        <taxon>Fungi</taxon>
        <taxon>Dikarya</taxon>
        <taxon>Basidiomycota</taxon>
        <taxon>Pucciniomycotina</taxon>
        <taxon>Pucciniomycetes</taxon>
        <taxon>Pucciniales</taxon>
        <taxon>Pucciniaceae</taxon>
        <taxon>Puccinia</taxon>
    </lineage>
</organism>
<reference evidence="4 5" key="1">
    <citation type="submission" date="2019-05" db="EMBL/GenBank/DDBJ databases">
        <title>Emergence of the Ug99 lineage of the wheat stem rust pathogen through somatic hybridization.</title>
        <authorList>
            <person name="Li F."/>
            <person name="Upadhyaya N.M."/>
            <person name="Sperschneider J."/>
            <person name="Matny O."/>
            <person name="Nguyen-Phuc H."/>
            <person name="Mago R."/>
            <person name="Raley C."/>
            <person name="Miller M.E."/>
            <person name="Silverstein K.A.T."/>
            <person name="Henningsen E."/>
            <person name="Hirsch C.D."/>
            <person name="Visser B."/>
            <person name="Pretorius Z.A."/>
            <person name="Steffenson B.J."/>
            <person name="Schwessinger B."/>
            <person name="Dodds P.N."/>
            <person name="Figueroa M."/>
        </authorList>
    </citation>
    <scope>NUCLEOTIDE SEQUENCE [LARGE SCALE GENOMIC DNA]</scope>
    <source>
        <strain evidence="3">21-0</strain>
        <strain evidence="2 5">Ug99</strain>
    </source>
</reference>
<feature type="compositionally biased region" description="Low complexity" evidence="1">
    <location>
        <begin position="154"/>
        <end position="165"/>
    </location>
</feature>
<feature type="region of interest" description="Disordered" evidence="1">
    <location>
        <begin position="636"/>
        <end position="733"/>
    </location>
</feature>
<feature type="compositionally biased region" description="Basic and acidic residues" evidence="1">
    <location>
        <begin position="383"/>
        <end position="395"/>
    </location>
</feature>